<dbReference type="RefSeq" id="WP_013537399.1">
    <property type="nucleotide sequence ID" value="NC_014926.1"/>
</dbReference>
<dbReference type="Proteomes" id="UP000006362">
    <property type="component" value="Chromosome"/>
</dbReference>
<dbReference type="HOGENOM" id="CLU_2208799_0_0_0"/>
<sequence length="107" mass="12046">MAPKLQVFLVVDGVRLPVEELTLAGCRLSWAPELLIAQKWAVGDLLFSAVDVEISIKNLKLSFNGDKSWQVEVAFHQLTESQRRVLGEFIGEGRGELRHFRREVAEG</sequence>
<accession>E8T629</accession>
<dbReference type="STRING" id="648996.Theam_0643"/>
<evidence type="ECO:0008006" key="3">
    <source>
        <dbReference type="Google" id="ProtNLM"/>
    </source>
</evidence>
<evidence type="ECO:0000313" key="1">
    <source>
        <dbReference type="EMBL" id="ADU96613.1"/>
    </source>
</evidence>
<proteinExistence type="predicted"/>
<keyword evidence="2" id="KW-1185">Reference proteome</keyword>
<evidence type="ECO:0000313" key="2">
    <source>
        <dbReference type="Proteomes" id="UP000006362"/>
    </source>
</evidence>
<gene>
    <name evidence="1" type="ordered locus">Theam_0643</name>
</gene>
<protein>
    <recommendedName>
        <fullName evidence="3">PilZ domain-containing protein</fullName>
    </recommendedName>
</protein>
<organism evidence="1 2">
    <name type="scientific">Thermovibrio ammonificans (strain DSM 15698 / JCM 12110 / HB-1)</name>
    <dbReference type="NCBI Taxonomy" id="648996"/>
    <lineage>
        <taxon>Bacteria</taxon>
        <taxon>Pseudomonadati</taxon>
        <taxon>Aquificota</taxon>
        <taxon>Aquificia</taxon>
        <taxon>Desulfurobacteriales</taxon>
        <taxon>Desulfurobacteriaceae</taxon>
        <taxon>Thermovibrio</taxon>
    </lineage>
</organism>
<name>E8T629_THEA1</name>
<reference evidence="1" key="1">
    <citation type="submission" date="2011-01" db="EMBL/GenBank/DDBJ databases">
        <title>Complete sequence of chromosome of Thermovibrio ammonificans HB-1.</title>
        <authorList>
            <consortium name="US DOE Joint Genome Institute"/>
            <person name="Lucas S."/>
            <person name="Copeland A."/>
            <person name="Lapidus A."/>
            <person name="Cheng J.-F."/>
            <person name="Goodwin L."/>
            <person name="Pitluck S."/>
            <person name="Davenport K."/>
            <person name="Detter J.C."/>
            <person name="Han C."/>
            <person name="Tapia R."/>
            <person name="Land M."/>
            <person name="Hauser L."/>
            <person name="Kyrpides N."/>
            <person name="Ivanova N."/>
            <person name="Ovchinnikova G."/>
            <person name="Vetriani C."/>
            <person name="Woyke T."/>
        </authorList>
    </citation>
    <scope>NUCLEOTIDE SEQUENCE [LARGE SCALE GENOMIC DNA]</scope>
    <source>
        <strain evidence="1">HB-1</strain>
    </source>
</reference>
<dbReference type="EMBL" id="CP002444">
    <property type="protein sequence ID" value="ADU96613.1"/>
    <property type="molecule type" value="Genomic_DNA"/>
</dbReference>
<dbReference type="KEGG" id="tam:Theam_0643"/>
<dbReference type="AlphaFoldDB" id="E8T629"/>